<dbReference type="PROSITE" id="PS52016">
    <property type="entry name" value="TONB_DEPENDENT_REC_3"/>
    <property type="match status" value="1"/>
</dbReference>
<dbReference type="Gene3D" id="2.170.130.10">
    <property type="entry name" value="TonB-dependent receptor, plug domain"/>
    <property type="match status" value="1"/>
</dbReference>
<keyword evidence="9 10" id="KW-0998">Cell outer membrane</keyword>
<comment type="caution">
    <text evidence="16">The sequence shown here is derived from an EMBL/GenBank/DDBJ whole genome shotgun (WGS) entry which is preliminary data.</text>
</comment>
<keyword evidence="5" id="KW-0732">Signal</keyword>
<evidence type="ECO:0000256" key="2">
    <source>
        <dbReference type="ARBA" id="ARBA00022448"/>
    </source>
</evidence>
<proteinExistence type="inferred from homology"/>
<keyword evidence="2 10" id="KW-0813">Transport</keyword>
<dbReference type="Gene3D" id="2.40.170.20">
    <property type="entry name" value="TonB-dependent receptor, beta-barrel domain"/>
    <property type="match status" value="1"/>
</dbReference>
<feature type="compositionally biased region" description="Polar residues" evidence="13">
    <location>
        <begin position="220"/>
        <end position="231"/>
    </location>
</feature>
<dbReference type="Pfam" id="PF07715">
    <property type="entry name" value="Plug"/>
    <property type="match status" value="1"/>
</dbReference>
<keyword evidence="7 10" id="KW-0472">Membrane</keyword>
<evidence type="ECO:0000256" key="8">
    <source>
        <dbReference type="ARBA" id="ARBA00023170"/>
    </source>
</evidence>
<dbReference type="PANTHER" id="PTHR30069:SF29">
    <property type="entry name" value="HEMOGLOBIN AND HEMOGLOBIN-HAPTOGLOBIN-BINDING PROTEIN 1-RELATED"/>
    <property type="match status" value="1"/>
</dbReference>
<dbReference type="Proteomes" id="UP000541470">
    <property type="component" value="Unassembled WGS sequence"/>
</dbReference>
<name>A0A7Y0AZE4_9HYPH</name>
<evidence type="ECO:0000259" key="15">
    <source>
        <dbReference type="Pfam" id="PF07715"/>
    </source>
</evidence>
<dbReference type="SUPFAM" id="SSF56935">
    <property type="entry name" value="Porins"/>
    <property type="match status" value="1"/>
</dbReference>
<evidence type="ECO:0000256" key="1">
    <source>
        <dbReference type="ARBA" id="ARBA00004571"/>
    </source>
</evidence>
<evidence type="ECO:0000256" key="10">
    <source>
        <dbReference type="PROSITE-ProRule" id="PRU01360"/>
    </source>
</evidence>
<organism evidence="16 17">
    <name type="scientific">Rhizobium terricola</name>
    <dbReference type="NCBI Taxonomy" id="2728849"/>
    <lineage>
        <taxon>Bacteria</taxon>
        <taxon>Pseudomonadati</taxon>
        <taxon>Pseudomonadota</taxon>
        <taxon>Alphaproteobacteria</taxon>
        <taxon>Hyphomicrobiales</taxon>
        <taxon>Rhizobiaceae</taxon>
        <taxon>Rhizobium/Agrobacterium group</taxon>
        <taxon>Rhizobium</taxon>
    </lineage>
</organism>
<dbReference type="CDD" id="cd01347">
    <property type="entry name" value="ligand_gated_channel"/>
    <property type="match status" value="1"/>
</dbReference>
<dbReference type="GO" id="GO:0015344">
    <property type="term" value="F:siderophore uptake transmembrane transporter activity"/>
    <property type="evidence" value="ECO:0007669"/>
    <property type="project" value="TreeGrafter"/>
</dbReference>
<reference evidence="16 17" key="1">
    <citation type="submission" date="2020-04" db="EMBL/GenBank/DDBJ databases">
        <title>Rhizobium sp. S-51 isolated from soil.</title>
        <authorList>
            <person name="Dahal R.H."/>
        </authorList>
    </citation>
    <scope>NUCLEOTIDE SEQUENCE [LARGE SCALE GENOMIC DNA]</scope>
    <source>
        <strain evidence="16 17">S-51</strain>
    </source>
</reference>
<dbReference type="InterPro" id="IPR012910">
    <property type="entry name" value="Plug_dom"/>
</dbReference>
<evidence type="ECO:0000313" key="17">
    <source>
        <dbReference type="Proteomes" id="UP000541470"/>
    </source>
</evidence>
<feature type="region of interest" description="Disordered" evidence="13">
    <location>
        <begin position="211"/>
        <end position="231"/>
    </location>
</feature>
<comment type="subcellular location">
    <subcellularLocation>
        <location evidence="1 10">Cell outer membrane</location>
        <topology evidence="1 10">Multi-pass membrane protein</topology>
    </subcellularLocation>
</comment>
<dbReference type="InterPro" id="IPR000531">
    <property type="entry name" value="Beta-barrel_TonB"/>
</dbReference>
<evidence type="ECO:0000256" key="6">
    <source>
        <dbReference type="ARBA" id="ARBA00023077"/>
    </source>
</evidence>
<dbReference type="GO" id="GO:0044718">
    <property type="term" value="P:siderophore transmembrane transport"/>
    <property type="evidence" value="ECO:0007669"/>
    <property type="project" value="TreeGrafter"/>
</dbReference>
<keyword evidence="17" id="KW-1185">Reference proteome</keyword>
<keyword evidence="3 10" id="KW-1134">Transmembrane beta strand</keyword>
<dbReference type="InterPro" id="IPR039426">
    <property type="entry name" value="TonB-dep_rcpt-like"/>
</dbReference>
<comment type="similarity">
    <text evidence="10 12">Belongs to the TonB-dependent receptor family.</text>
</comment>
<keyword evidence="8 16" id="KW-0675">Receptor</keyword>
<evidence type="ECO:0000259" key="14">
    <source>
        <dbReference type="Pfam" id="PF00593"/>
    </source>
</evidence>
<dbReference type="PROSITE" id="PS01156">
    <property type="entry name" value="TONB_DEPENDENT_REC_2"/>
    <property type="match status" value="1"/>
</dbReference>
<sequence length="718" mass="78311">MNSSRTNLDSGPGGRGGWRACFFLTCSLLALEPALADEDGTTWLDTITVVGTKTARSVKDNPRSVTVVTAKDIERETTSGIAELLRDVPGVEVADDSVAGMKRLRIRGESSRRVTILVDGQEITDHSTYGTPLLIDPATVERIEVVRGPSSVLYGAKAIGGVVNITTKGGAEKPIEVEAGGSYSSASDGWQSWAAVSGSKNSVDYRLSGSFDENGDRTVPNGQYSSTGELDGTSYSSDNLYGHLGYRFGEKENHYLALKFEQHRLESEGWPGELSSSVEAFKIDLPKRDRRKVGLYYDGDEISDTIAKIHADIFYQTIDRLFVNDVTTSAGTGRTVAVTSTSEDTITDYGLNAQIDLDVSDGHHTIVGLQYLSDNLETDKTSDITMTGYAPFPVTVSSSSFDEAHINTYSVYLQDEWQLTDTVMLTAGTRLYHSQIGLDETTVAARSDFDDQTDTRLLSSLGATWKPVETTTLRASYSQGYITPTLLQMFSSTTAGGQGTTYGNPELDPEQSQNFEIGARYENAGFALDAAAFYSMAKDYITTTRCVAVTTYCLTTGTASSPSSIYVNADEANTFGIELLAEYELQDSGFTPYVSGTWIRRELEYADFTTYNSDTPALSGRVGLRYEGAWQDHPIWADLFVRVASEDKQTYQSGTSLVTETLPGWGTLNFAFGGNLGEDNNVTYAVRFNNIFNEEYRPSFGELPGYGRSIEVSARVAF</sequence>
<feature type="domain" description="TonB-dependent receptor-like beta-barrel" evidence="14">
    <location>
        <begin position="230"/>
        <end position="691"/>
    </location>
</feature>
<feature type="domain" description="TonB-dependent receptor plug" evidence="15">
    <location>
        <begin position="58"/>
        <end position="162"/>
    </location>
</feature>
<dbReference type="AlphaFoldDB" id="A0A7Y0AZE4"/>
<evidence type="ECO:0000313" key="16">
    <source>
        <dbReference type="EMBL" id="NML76223.1"/>
    </source>
</evidence>
<accession>A0A7Y0AZE4</accession>
<evidence type="ECO:0000256" key="3">
    <source>
        <dbReference type="ARBA" id="ARBA00022452"/>
    </source>
</evidence>
<evidence type="ECO:0000256" key="4">
    <source>
        <dbReference type="ARBA" id="ARBA00022692"/>
    </source>
</evidence>
<evidence type="ECO:0000256" key="7">
    <source>
        <dbReference type="ARBA" id="ARBA00023136"/>
    </source>
</evidence>
<dbReference type="PANTHER" id="PTHR30069">
    <property type="entry name" value="TONB-DEPENDENT OUTER MEMBRANE RECEPTOR"/>
    <property type="match status" value="1"/>
</dbReference>
<evidence type="ECO:0000256" key="9">
    <source>
        <dbReference type="ARBA" id="ARBA00023237"/>
    </source>
</evidence>
<dbReference type="InterPro" id="IPR037066">
    <property type="entry name" value="Plug_dom_sf"/>
</dbReference>
<evidence type="ECO:0000256" key="13">
    <source>
        <dbReference type="SAM" id="MobiDB-lite"/>
    </source>
</evidence>
<dbReference type="EMBL" id="JABBGK010000005">
    <property type="protein sequence ID" value="NML76223.1"/>
    <property type="molecule type" value="Genomic_DNA"/>
</dbReference>
<keyword evidence="6 12" id="KW-0798">TonB box</keyword>
<evidence type="ECO:0000256" key="11">
    <source>
        <dbReference type="PROSITE-ProRule" id="PRU10144"/>
    </source>
</evidence>
<feature type="short sequence motif" description="TonB C-terminal box" evidence="11">
    <location>
        <begin position="701"/>
        <end position="718"/>
    </location>
</feature>
<dbReference type="InterPro" id="IPR036942">
    <property type="entry name" value="Beta-barrel_TonB_sf"/>
</dbReference>
<evidence type="ECO:0000256" key="5">
    <source>
        <dbReference type="ARBA" id="ARBA00022729"/>
    </source>
</evidence>
<dbReference type="GO" id="GO:0009279">
    <property type="term" value="C:cell outer membrane"/>
    <property type="evidence" value="ECO:0007669"/>
    <property type="project" value="UniProtKB-SubCell"/>
</dbReference>
<dbReference type="RefSeq" id="WP_169594630.1">
    <property type="nucleotide sequence ID" value="NZ_JABBGK010000005.1"/>
</dbReference>
<gene>
    <name evidence="16" type="ORF">HHL25_18990</name>
</gene>
<dbReference type="InterPro" id="IPR010917">
    <property type="entry name" value="TonB_rcpt_CS"/>
</dbReference>
<protein>
    <submittedName>
        <fullName evidence="16">TonB-dependent receptor</fullName>
    </submittedName>
</protein>
<dbReference type="Pfam" id="PF00593">
    <property type="entry name" value="TonB_dep_Rec_b-barrel"/>
    <property type="match status" value="1"/>
</dbReference>
<evidence type="ECO:0000256" key="12">
    <source>
        <dbReference type="RuleBase" id="RU003357"/>
    </source>
</evidence>
<keyword evidence="4 10" id="KW-0812">Transmembrane</keyword>